<dbReference type="InterPro" id="IPR011990">
    <property type="entry name" value="TPR-like_helical_dom_sf"/>
</dbReference>
<proteinExistence type="predicted"/>
<dbReference type="SUPFAM" id="SSF48452">
    <property type="entry name" value="TPR-like"/>
    <property type="match status" value="1"/>
</dbReference>
<organism evidence="2 3">
    <name type="scientific">Ceratobasidium theobromae</name>
    <dbReference type="NCBI Taxonomy" id="1582974"/>
    <lineage>
        <taxon>Eukaryota</taxon>
        <taxon>Fungi</taxon>
        <taxon>Dikarya</taxon>
        <taxon>Basidiomycota</taxon>
        <taxon>Agaricomycotina</taxon>
        <taxon>Agaricomycetes</taxon>
        <taxon>Cantharellales</taxon>
        <taxon>Ceratobasidiaceae</taxon>
        <taxon>Ceratobasidium</taxon>
    </lineage>
</organism>
<accession>A0A5N5QAE4</accession>
<dbReference type="PANTHER" id="PTHR19959:SF119">
    <property type="entry name" value="FUNGAL LIPASE-LIKE DOMAIN-CONTAINING PROTEIN"/>
    <property type="match status" value="1"/>
</dbReference>
<dbReference type="Gene3D" id="1.25.40.10">
    <property type="entry name" value="Tetratricopeptide repeat domain"/>
    <property type="match status" value="2"/>
</dbReference>
<sequence>MRISIVLEQLGWLRIHVSPSDIENHEAIEANMEAAMTELEEIDVLSQDSEDRELSGILLMELMEISSQYRSQIGDRTSRNHEFLDRGAMLVARTNGIAGGALLANLGSLHLARYEEFGSPDNLVSAIECHARSVSLGGLGVEDLGIRLSALDEVYYAKFKDNGMVEDIDRAIDCNTHGMSLTPEGHPHMLRWLNNLGMAHFGRFERLGRVEDIDNAIEFHTHAVSLTPNGHPNMPIILNSLASAHQSRFEQLGRAEDIDNAIKFQARAVSLTPEGHPDMPHRLSNLGCEHFGRFEQLGNVEDMDCAIEFLTRAVALIPEAHPHMPGLLNNLGCGHQIRFERLGRAEDMDNAIKFKTHAVSLTPEGHPHMSFQLNNLGSAHRQRFERLGRVEDIDNAIEFQARAVSLTPEGHPDMPGSLNSLGNAHNSRFKRLGRVEDIDNAIEFHTCAVSLTPEGHPQMPSRLNSLGNAQQSRFELLGRLEDIDNAIECLTRAVSLIPKGHPHMSGQLNNLGNSHAWRFDKLGRAEDIDNAIEFQTRAVSLTPDGHPEMPRRLNNLGSAHESRFKQLGRAEDIENAIESQTHAVLLTPESHPDMSGHLNNLGNAYENRFERLGRVEDIRNAIECFKKSSQTSTGRPPLRFRAACNWARLASVFDNSDHLVAYSTAMNLVPELIWLGDTIGQRYSDIQTIGDTTLKAAAAAIDAQEFDLALEWLEQGRSIVWNQVLQLRNPFDELSTAHPSLAANLRDLSAQLHNASSSPSNLSTSTNEPLSLEEAARMHRRLAGQYNTLLEQIRALPGFESFLRPKKTSELLLAVQTGPLVVINVHESRCDALILLPGKPNIGHVPLPELTADKIADELSQLQKSLECHGVRDRSGSRRPERPRMQVWRDSFADVLATLWSTVAKPVLEFLNYSQLNTTESLPHITWCTTGTLSLMPLHAAGLYDRPEEKLSDYAVSSYAPTIGALLQARLPIDTAHSRLLSVGQEATRGQGRLPGTRLELDAIEACAQLPLHCMRLESSAATCTAVLDAIEQHDWVHLACHAHQNVHDPTDSGFFLHDGVLSLATITQKAFKNKGLAFLSACQTATGDQKIADEAVHLASGMLMAGYPSVIATMWSVKDSDAPIIAKEVYGRLLKGGKMDHRGAARALHEAVIHLRGEVGDKAFERWAPFIHIGV</sequence>
<evidence type="ECO:0000313" key="3">
    <source>
        <dbReference type="Proteomes" id="UP000383932"/>
    </source>
</evidence>
<dbReference type="InterPro" id="IPR024983">
    <property type="entry name" value="CHAT_dom"/>
</dbReference>
<protein>
    <submittedName>
        <fullName evidence="2">Aromatic di-alanine and TPR containing protein</fullName>
    </submittedName>
</protein>
<keyword evidence="3" id="KW-1185">Reference proteome</keyword>
<name>A0A5N5QAE4_9AGAM</name>
<feature type="domain" description="CHAT" evidence="1">
    <location>
        <begin position="895"/>
        <end position="1175"/>
    </location>
</feature>
<dbReference type="Proteomes" id="UP000383932">
    <property type="component" value="Unassembled WGS sequence"/>
</dbReference>
<dbReference type="SUPFAM" id="SSF81901">
    <property type="entry name" value="HCP-like"/>
    <property type="match status" value="1"/>
</dbReference>
<evidence type="ECO:0000313" key="2">
    <source>
        <dbReference type="EMBL" id="KAB5588599.1"/>
    </source>
</evidence>
<reference evidence="2 3" key="1">
    <citation type="journal article" date="2019" name="Fungal Biol. Biotechnol.">
        <title>Draft genome sequence of fastidious pathogen Ceratobasidium theobromae, which causes vascular-streak dieback in Theobroma cacao.</title>
        <authorList>
            <person name="Ali S.S."/>
            <person name="Asman A."/>
            <person name="Shao J."/>
            <person name="Firmansyah A.P."/>
            <person name="Susilo A.W."/>
            <person name="Rosmana A."/>
            <person name="McMahon P."/>
            <person name="Junaid M."/>
            <person name="Guest D."/>
            <person name="Kheng T.Y."/>
            <person name="Meinhardt L.W."/>
            <person name="Bailey B.A."/>
        </authorList>
    </citation>
    <scope>NUCLEOTIDE SEQUENCE [LARGE SCALE GENOMIC DNA]</scope>
    <source>
        <strain evidence="2 3">CT2</strain>
    </source>
</reference>
<dbReference type="Pfam" id="PF12770">
    <property type="entry name" value="CHAT"/>
    <property type="match status" value="1"/>
</dbReference>
<evidence type="ECO:0000259" key="1">
    <source>
        <dbReference type="Pfam" id="PF12770"/>
    </source>
</evidence>
<gene>
    <name evidence="2" type="ORF">CTheo_7958</name>
</gene>
<comment type="caution">
    <text evidence="2">The sequence shown here is derived from an EMBL/GenBank/DDBJ whole genome shotgun (WGS) entry which is preliminary data.</text>
</comment>
<dbReference type="OrthoDB" id="9991317at2759"/>
<dbReference type="AlphaFoldDB" id="A0A5N5QAE4"/>
<dbReference type="EMBL" id="SSOP01000411">
    <property type="protein sequence ID" value="KAB5588599.1"/>
    <property type="molecule type" value="Genomic_DNA"/>
</dbReference>
<dbReference type="PANTHER" id="PTHR19959">
    <property type="entry name" value="KINESIN LIGHT CHAIN"/>
    <property type="match status" value="1"/>
</dbReference>